<accession>A0A445JYP5</accession>
<dbReference type="InterPro" id="IPR023214">
    <property type="entry name" value="HAD_sf"/>
</dbReference>
<dbReference type="EMBL" id="QZWG01000007">
    <property type="protein sequence ID" value="RZC03488.1"/>
    <property type="molecule type" value="Genomic_DNA"/>
</dbReference>
<dbReference type="SFLD" id="SFLDS00003">
    <property type="entry name" value="Haloacid_Dehalogenase"/>
    <property type="match status" value="1"/>
</dbReference>
<dbReference type="FunFam" id="3.40.50.1000:FF:000120">
    <property type="entry name" value="Magnesium-dependent phosphatase 1"/>
    <property type="match status" value="1"/>
</dbReference>
<dbReference type="InterPro" id="IPR036412">
    <property type="entry name" value="HAD-like_sf"/>
</dbReference>
<organism evidence="1 2">
    <name type="scientific">Glycine soja</name>
    <name type="common">Wild soybean</name>
    <dbReference type="NCBI Taxonomy" id="3848"/>
    <lineage>
        <taxon>Eukaryota</taxon>
        <taxon>Viridiplantae</taxon>
        <taxon>Streptophyta</taxon>
        <taxon>Embryophyta</taxon>
        <taxon>Tracheophyta</taxon>
        <taxon>Spermatophyta</taxon>
        <taxon>Magnoliopsida</taxon>
        <taxon>eudicotyledons</taxon>
        <taxon>Gunneridae</taxon>
        <taxon>Pentapetalae</taxon>
        <taxon>rosids</taxon>
        <taxon>fabids</taxon>
        <taxon>Fabales</taxon>
        <taxon>Fabaceae</taxon>
        <taxon>Papilionoideae</taxon>
        <taxon>50 kb inversion clade</taxon>
        <taxon>NPAAA clade</taxon>
        <taxon>indigoferoid/millettioid clade</taxon>
        <taxon>Phaseoleae</taxon>
        <taxon>Glycine</taxon>
        <taxon>Glycine subgen. Soja</taxon>
    </lineage>
</organism>
<dbReference type="SMR" id="A0A445JYP5"/>
<dbReference type="GO" id="GO:0003993">
    <property type="term" value="F:acid phosphatase activity"/>
    <property type="evidence" value="ECO:0007669"/>
    <property type="project" value="TreeGrafter"/>
</dbReference>
<protein>
    <submittedName>
        <fullName evidence="1">Magnesium-dependent phosphatase 1 isoform A</fullName>
    </submittedName>
</protein>
<evidence type="ECO:0000313" key="1">
    <source>
        <dbReference type="EMBL" id="RZC03488.1"/>
    </source>
</evidence>
<dbReference type="SFLD" id="SFLDG01129">
    <property type="entry name" value="C1.5:_HAD__Beta-PGM__Phosphata"/>
    <property type="match status" value="1"/>
</dbReference>
<comment type="caution">
    <text evidence="1">The sequence shown here is derived from an EMBL/GenBank/DDBJ whole genome shotgun (WGS) entry which is preliminary data.</text>
</comment>
<dbReference type="NCBIfam" id="TIGR01681">
    <property type="entry name" value="HAD-SF-IIIC"/>
    <property type="match status" value="1"/>
</dbReference>
<reference evidence="1 2" key="1">
    <citation type="submission" date="2018-09" db="EMBL/GenBank/DDBJ databases">
        <title>A high-quality reference genome of wild soybean provides a powerful tool to mine soybean genomes.</title>
        <authorList>
            <person name="Xie M."/>
            <person name="Chung C.Y.L."/>
            <person name="Li M.-W."/>
            <person name="Wong F.-L."/>
            <person name="Chan T.-F."/>
            <person name="Lam H.-M."/>
        </authorList>
    </citation>
    <scope>NUCLEOTIDE SEQUENCE [LARGE SCALE GENOMIC DNA]</scope>
    <source>
        <strain evidence="2">cv. W05</strain>
        <tissue evidence="1">Hypocotyl of etiolated seedlings</tissue>
    </source>
</reference>
<gene>
    <name evidence="1" type="ORF">D0Y65_018249</name>
</gene>
<proteinExistence type="predicted"/>
<dbReference type="PANTHER" id="PTHR17901">
    <property type="entry name" value="MAGNESIUM-DEPENDENT PHOSPHATASE 1 MDP1"/>
    <property type="match status" value="1"/>
</dbReference>
<dbReference type="AlphaFoldDB" id="A0A445JYP5"/>
<keyword evidence="2" id="KW-1185">Reference proteome</keyword>
<dbReference type="SUPFAM" id="SSF56784">
    <property type="entry name" value="HAD-like"/>
    <property type="match status" value="1"/>
</dbReference>
<dbReference type="Pfam" id="PF12689">
    <property type="entry name" value="Acid_PPase"/>
    <property type="match status" value="1"/>
</dbReference>
<dbReference type="Gene3D" id="3.40.50.1000">
    <property type="entry name" value="HAD superfamily/HAD-like"/>
    <property type="match status" value="1"/>
</dbReference>
<dbReference type="InterPro" id="IPR010033">
    <property type="entry name" value="HAD_SF_ppase_IIIC"/>
</dbReference>
<dbReference type="SFLD" id="SFLDG01131">
    <property type="entry name" value="C1.5.2:_MDP_Like"/>
    <property type="match status" value="1"/>
</dbReference>
<name>A0A445JYP5_GLYSO</name>
<evidence type="ECO:0000313" key="2">
    <source>
        <dbReference type="Proteomes" id="UP000289340"/>
    </source>
</evidence>
<sequence>MEDVERVKAEALQIMGVFSLLPRLVVFDLDYTLWPFYCECRSKHDTPSLFPHSRGILHALKQERIDVAIASKSPTPDIATTYLDKLSIRSMFAAEEIFYTWKDKTEHFQRIHSKTGVPYNSMLFFDDDNNNIPGASELGVTSILVRNGVNLGAFRDGLTKFSQNKDASKKNRPKRPK</sequence>
<dbReference type="InterPro" id="IPR010036">
    <property type="entry name" value="MDP_1_eu_arc"/>
</dbReference>
<dbReference type="Proteomes" id="UP000289340">
    <property type="component" value="Chromosome 7"/>
</dbReference>
<dbReference type="Gramene" id="XM_028385067.1">
    <property type="protein sequence ID" value="XP_028240868.1"/>
    <property type="gene ID" value="LOC114419414"/>
</dbReference>
<dbReference type="PANTHER" id="PTHR17901:SF21">
    <property type="entry name" value="MAGNESIUM-DEPENDENT PHOSPHATASE-LIKE PROTEIN"/>
    <property type="match status" value="1"/>
</dbReference>